<feature type="chain" id="PRO_5039367363" description="SHOCT domain-containing protein" evidence="2">
    <location>
        <begin position="23"/>
        <end position="162"/>
    </location>
</feature>
<dbReference type="RefSeq" id="WP_203937241.1">
    <property type="nucleotide sequence ID" value="NZ_BAAAGJ010000005.1"/>
</dbReference>
<dbReference type="InterPro" id="IPR006311">
    <property type="entry name" value="TAT_signal"/>
</dbReference>
<dbReference type="AlphaFoldDB" id="A0A8J3Y5M7"/>
<reference evidence="3" key="1">
    <citation type="submission" date="2021-01" db="EMBL/GenBank/DDBJ databases">
        <title>Whole genome shotgun sequence of Spirilliplanes yamanashiensis NBRC 15828.</title>
        <authorList>
            <person name="Komaki H."/>
            <person name="Tamura T."/>
        </authorList>
    </citation>
    <scope>NUCLEOTIDE SEQUENCE</scope>
    <source>
        <strain evidence="3">NBRC 15828</strain>
    </source>
</reference>
<dbReference type="PROSITE" id="PS51318">
    <property type="entry name" value="TAT"/>
    <property type="match status" value="1"/>
</dbReference>
<evidence type="ECO:0008006" key="5">
    <source>
        <dbReference type="Google" id="ProtNLM"/>
    </source>
</evidence>
<dbReference type="Proteomes" id="UP000652013">
    <property type="component" value="Unassembled WGS sequence"/>
</dbReference>
<feature type="compositionally biased region" description="Low complexity" evidence="1">
    <location>
        <begin position="35"/>
        <end position="48"/>
    </location>
</feature>
<evidence type="ECO:0000313" key="4">
    <source>
        <dbReference type="Proteomes" id="UP000652013"/>
    </source>
</evidence>
<dbReference type="EMBL" id="BOOY01000007">
    <property type="protein sequence ID" value="GIJ01912.1"/>
    <property type="molecule type" value="Genomic_DNA"/>
</dbReference>
<accession>A0A8J3Y5M7</accession>
<feature type="region of interest" description="Disordered" evidence="1">
    <location>
        <begin position="35"/>
        <end position="55"/>
    </location>
</feature>
<feature type="region of interest" description="Disordered" evidence="1">
    <location>
        <begin position="139"/>
        <end position="162"/>
    </location>
</feature>
<feature type="compositionally biased region" description="Gly residues" evidence="1">
    <location>
        <begin position="141"/>
        <end position="162"/>
    </location>
</feature>
<protein>
    <recommendedName>
        <fullName evidence="5">SHOCT domain-containing protein</fullName>
    </recommendedName>
</protein>
<proteinExistence type="predicted"/>
<evidence type="ECO:0000256" key="1">
    <source>
        <dbReference type="SAM" id="MobiDB-lite"/>
    </source>
</evidence>
<comment type="caution">
    <text evidence="3">The sequence shown here is derived from an EMBL/GenBank/DDBJ whole genome shotgun (WGS) entry which is preliminary data.</text>
</comment>
<evidence type="ECO:0000256" key="2">
    <source>
        <dbReference type="SAM" id="SignalP"/>
    </source>
</evidence>
<sequence>MEKPTRRTSLLVALGVAGAAGAATLALIGTPALAEQAPTPAPSSSAAAPPAPADRQDAFAEALAAELGIDKAKVAAALEKVRAEAKAARPDRGDAGQTAEERRAARIAALKTRLDAAVAAGTITAEESAAVLKAAEAGVFPQGGGRGGAGGPGGPGGHGGPR</sequence>
<name>A0A8J3Y5M7_9ACTN</name>
<keyword evidence="2" id="KW-0732">Signal</keyword>
<keyword evidence="4" id="KW-1185">Reference proteome</keyword>
<organism evidence="3 4">
    <name type="scientific">Spirilliplanes yamanashiensis</name>
    <dbReference type="NCBI Taxonomy" id="42233"/>
    <lineage>
        <taxon>Bacteria</taxon>
        <taxon>Bacillati</taxon>
        <taxon>Actinomycetota</taxon>
        <taxon>Actinomycetes</taxon>
        <taxon>Micromonosporales</taxon>
        <taxon>Micromonosporaceae</taxon>
        <taxon>Spirilliplanes</taxon>
    </lineage>
</organism>
<evidence type="ECO:0000313" key="3">
    <source>
        <dbReference type="EMBL" id="GIJ01912.1"/>
    </source>
</evidence>
<gene>
    <name evidence="3" type="ORF">Sya03_12640</name>
</gene>
<feature type="signal peptide" evidence="2">
    <location>
        <begin position="1"/>
        <end position="22"/>
    </location>
</feature>